<dbReference type="InterPro" id="IPR000415">
    <property type="entry name" value="Nitroreductase-like"/>
</dbReference>
<dbReference type="OrthoDB" id="9802510at2"/>
<evidence type="ECO:0000259" key="6">
    <source>
        <dbReference type="Pfam" id="PF00881"/>
    </source>
</evidence>
<dbReference type="Proteomes" id="UP000229498">
    <property type="component" value="Unassembled WGS sequence"/>
</dbReference>
<evidence type="ECO:0000313" key="8">
    <source>
        <dbReference type="Proteomes" id="UP000229498"/>
    </source>
</evidence>
<proteinExistence type="inferred from homology"/>
<evidence type="ECO:0000256" key="3">
    <source>
        <dbReference type="ARBA" id="ARBA00022630"/>
    </source>
</evidence>
<comment type="caution">
    <text evidence="7">The sequence shown here is derived from an EMBL/GenBank/DDBJ whole genome shotgun (WGS) entry which is preliminary data.</text>
</comment>
<keyword evidence="8" id="KW-1185">Reference proteome</keyword>
<evidence type="ECO:0000256" key="5">
    <source>
        <dbReference type="ARBA" id="ARBA00023002"/>
    </source>
</evidence>
<dbReference type="PANTHER" id="PTHR43673">
    <property type="entry name" value="NAD(P)H NITROREDUCTASE YDGI-RELATED"/>
    <property type="match status" value="1"/>
</dbReference>
<protein>
    <submittedName>
        <fullName evidence="7">Nitroreductase</fullName>
    </submittedName>
</protein>
<sequence length="242" mass="27647">MNIHTQFADVKRHDAADVAETAEEAIVTRRSVRGFLPDPVPLDLVRHILDVSARAPSGTNMQPWHGHVMTGAKLKELCDAVVEASLHDRASHEKEYKYYPDQFFEPYLTRRRTVGFGLYDLLGIRKGDTQRMVEQGARNFTFFDAPVGMMFTIDKRLEIGSWLDYGMYLENIMIVARQYGLHTCPQAAWPQYHRIVKPILGIPDDHTVVCGMALGYEDTSLVENSLRTDRAPLEDYMTFHTD</sequence>
<dbReference type="InterPro" id="IPR029479">
    <property type="entry name" value="Nitroreductase"/>
</dbReference>
<dbReference type="AlphaFoldDB" id="A0A2M9G5E3"/>
<reference evidence="7 8" key="1">
    <citation type="submission" date="2017-11" db="EMBL/GenBank/DDBJ databases">
        <title>Draft genome sequence of Rhizobiales bacterium SY3-13.</title>
        <authorList>
            <person name="Sun C."/>
        </authorList>
    </citation>
    <scope>NUCLEOTIDE SEQUENCE [LARGE SCALE GENOMIC DNA]</scope>
    <source>
        <strain evidence="7 8">SY3-13</strain>
    </source>
</reference>
<evidence type="ECO:0000256" key="1">
    <source>
        <dbReference type="ARBA" id="ARBA00001917"/>
    </source>
</evidence>
<gene>
    <name evidence="7" type="ORF">CVT23_04425</name>
</gene>
<keyword evidence="5" id="KW-0560">Oxidoreductase</keyword>
<dbReference type="CDD" id="cd02136">
    <property type="entry name" value="PnbA_NfnB-like"/>
    <property type="match status" value="1"/>
</dbReference>
<evidence type="ECO:0000313" key="7">
    <source>
        <dbReference type="EMBL" id="PJK30920.1"/>
    </source>
</evidence>
<keyword evidence="4" id="KW-0288">FMN</keyword>
<comment type="similarity">
    <text evidence="2">Belongs to the nitroreductase family.</text>
</comment>
<evidence type="ECO:0000256" key="2">
    <source>
        <dbReference type="ARBA" id="ARBA00007118"/>
    </source>
</evidence>
<name>A0A2M9G5E3_9PROT</name>
<dbReference type="SUPFAM" id="SSF55469">
    <property type="entry name" value="FMN-dependent nitroreductase-like"/>
    <property type="match status" value="1"/>
</dbReference>
<dbReference type="Gene3D" id="3.40.109.10">
    <property type="entry name" value="NADH Oxidase"/>
    <property type="match status" value="1"/>
</dbReference>
<feature type="domain" description="Nitroreductase" evidence="6">
    <location>
        <begin position="26"/>
        <end position="216"/>
    </location>
</feature>
<dbReference type="PANTHER" id="PTHR43673:SF2">
    <property type="entry name" value="NITROREDUCTASE"/>
    <property type="match status" value="1"/>
</dbReference>
<dbReference type="RefSeq" id="WP_109792211.1">
    <property type="nucleotide sequence ID" value="NZ_PHIG01000012.1"/>
</dbReference>
<dbReference type="Pfam" id="PF00881">
    <property type="entry name" value="Nitroreductase"/>
    <property type="match status" value="1"/>
</dbReference>
<evidence type="ECO:0000256" key="4">
    <source>
        <dbReference type="ARBA" id="ARBA00022643"/>
    </source>
</evidence>
<accession>A0A2M9G5E3</accession>
<comment type="cofactor">
    <cofactor evidence="1">
        <name>FMN</name>
        <dbReference type="ChEBI" id="CHEBI:58210"/>
    </cofactor>
</comment>
<organism evidence="7 8">
    <name type="scientific">Minwuia thermotolerans</name>
    <dbReference type="NCBI Taxonomy" id="2056226"/>
    <lineage>
        <taxon>Bacteria</taxon>
        <taxon>Pseudomonadati</taxon>
        <taxon>Pseudomonadota</taxon>
        <taxon>Alphaproteobacteria</taxon>
        <taxon>Minwuiales</taxon>
        <taxon>Minwuiaceae</taxon>
        <taxon>Minwuia</taxon>
    </lineage>
</organism>
<keyword evidence="3" id="KW-0285">Flavoprotein</keyword>
<dbReference type="GO" id="GO:0016491">
    <property type="term" value="F:oxidoreductase activity"/>
    <property type="evidence" value="ECO:0007669"/>
    <property type="project" value="UniProtKB-KW"/>
</dbReference>
<dbReference type="EMBL" id="PHIG01000012">
    <property type="protein sequence ID" value="PJK30920.1"/>
    <property type="molecule type" value="Genomic_DNA"/>
</dbReference>